<evidence type="ECO:0000256" key="1">
    <source>
        <dbReference type="ARBA" id="ARBA00004141"/>
    </source>
</evidence>
<feature type="transmembrane region" description="Helical" evidence="6">
    <location>
        <begin position="213"/>
        <end position="231"/>
    </location>
</feature>
<evidence type="ECO:0000256" key="2">
    <source>
        <dbReference type="ARBA" id="ARBA00007362"/>
    </source>
</evidence>
<keyword evidence="4 6" id="KW-1133">Transmembrane helix</keyword>
<feature type="transmembrane region" description="Helical" evidence="6">
    <location>
        <begin position="181"/>
        <end position="201"/>
    </location>
</feature>
<feature type="transmembrane region" description="Helical" evidence="6">
    <location>
        <begin position="300"/>
        <end position="319"/>
    </location>
</feature>
<feature type="transmembrane region" description="Helical" evidence="6">
    <location>
        <begin position="152"/>
        <end position="169"/>
    </location>
</feature>
<feature type="domain" description="EamA" evidence="7">
    <location>
        <begin position="179"/>
        <end position="314"/>
    </location>
</feature>
<dbReference type="Pfam" id="PF00892">
    <property type="entry name" value="EamA"/>
    <property type="match status" value="2"/>
</dbReference>
<dbReference type="InterPro" id="IPR037185">
    <property type="entry name" value="EmrE-like"/>
</dbReference>
<name>A0A1G6RS89_9ACTN</name>
<gene>
    <name evidence="8" type="ORF">SAMN05216270_101644</name>
</gene>
<dbReference type="InterPro" id="IPR000620">
    <property type="entry name" value="EamA_dom"/>
</dbReference>
<dbReference type="PANTHER" id="PTHR32322:SF2">
    <property type="entry name" value="EAMA DOMAIN-CONTAINING PROTEIN"/>
    <property type="match status" value="1"/>
</dbReference>
<reference evidence="9" key="1">
    <citation type="submission" date="2016-10" db="EMBL/GenBank/DDBJ databases">
        <authorList>
            <person name="Varghese N."/>
            <person name="Submissions S."/>
        </authorList>
    </citation>
    <scope>NUCLEOTIDE SEQUENCE [LARGE SCALE GENOMIC DNA]</scope>
    <source>
        <strain evidence="9">CGMCC 4.3516</strain>
    </source>
</reference>
<keyword evidence="9" id="KW-1185">Reference proteome</keyword>
<dbReference type="PANTHER" id="PTHR32322">
    <property type="entry name" value="INNER MEMBRANE TRANSPORTER"/>
    <property type="match status" value="1"/>
</dbReference>
<feature type="transmembrane region" description="Helical" evidence="6">
    <location>
        <begin position="24"/>
        <end position="46"/>
    </location>
</feature>
<keyword evidence="5 6" id="KW-0472">Membrane</keyword>
<accession>A0A1G6RS89</accession>
<evidence type="ECO:0000313" key="9">
    <source>
        <dbReference type="Proteomes" id="UP000198949"/>
    </source>
</evidence>
<dbReference type="RefSeq" id="WP_091028193.1">
    <property type="nucleotide sequence ID" value="NZ_FNAD01000001.1"/>
</dbReference>
<dbReference type="EMBL" id="FNAD01000001">
    <property type="protein sequence ID" value="SDD07570.1"/>
    <property type="molecule type" value="Genomic_DNA"/>
</dbReference>
<organism evidence="8 9">
    <name type="scientific">Glycomyces harbinensis</name>
    <dbReference type="NCBI Taxonomy" id="58114"/>
    <lineage>
        <taxon>Bacteria</taxon>
        <taxon>Bacillati</taxon>
        <taxon>Actinomycetota</taxon>
        <taxon>Actinomycetes</taxon>
        <taxon>Glycomycetales</taxon>
        <taxon>Glycomycetaceae</taxon>
        <taxon>Glycomyces</taxon>
    </lineage>
</organism>
<dbReference type="GO" id="GO:0016020">
    <property type="term" value="C:membrane"/>
    <property type="evidence" value="ECO:0007669"/>
    <property type="project" value="UniProtKB-SubCell"/>
</dbReference>
<evidence type="ECO:0000259" key="7">
    <source>
        <dbReference type="Pfam" id="PF00892"/>
    </source>
</evidence>
<feature type="transmembrane region" description="Helical" evidence="6">
    <location>
        <begin position="58"/>
        <end position="75"/>
    </location>
</feature>
<proteinExistence type="inferred from homology"/>
<evidence type="ECO:0000256" key="6">
    <source>
        <dbReference type="SAM" id="Phobius"/>
    </source>
</evidence>
<dbReference type="InterPro" id="IPR050638">
    <property type="entry name" value="AA-Vitamin_Transporters"/>
</dbReference>
<protein>
    <submittedName>
        <fullName evidence="8">Drug/metabolite transporter, DME family</fullName>
    </submittedName>
</protein>
<keyword evidence="3 6" id="KW-0812">Transmembrane</keyword>
<evidence type="ECO:0000256" key="3">
    <source>
        <dbReference type="ARBA" id="ARBA00022692"/>
    </source>
</evidence>
<feature type="domain" description="EamA" evidence="7">
    <location>
        <begin position="23"/>
        <end position="168"/>
    </location>
</feature>
<comment type="subcellular location">
    <subcellularLocation>
        <location evidence="1">Membrane</location>
        <topology evidence="1">Multi-pass membrane protein</topology>
    </subcellularLocation>
</comment>
<evidence type="ECO:0000313" key="8">
    <source>
        <dbReference type="EMBL" id="SDD07570.1"/>
    </source>
</evidence>
<feature type="transmembrane region" description="Helical" evidence="6">
    <location>
        <begin position="275"/>
        <end position="294"/>
    </location>
</feature>
<dbReference type="AlphaFoldDB" id="A0A1G6RS89"/>
<feature type="transmembrane region" description="Helical" evidence="6">
    <location>
        <begin position="243"/>
        <end position="263"/>
    </location>
</feature>
<feature type="transmembrane region" description="Helical" evidence="6">
    <location>
        <begin position="96"/>
        <end position="116"/>
    </location>
</feature>
<dbReference type="SUPFAM" id="SSF103481">
    <property type="entry name" value="Multidrug resistance efflux transporter EmrE"/>
    <property type="match status" value="2"/>
</dbReference>
<dbReference type="STRING" id="58114.SAMN05216270_101644"/>
<comment type="similarity">
    <text evidence="2">Belongs to the EamA transporter family.</text>
</comment>
<evidence type="ECO:0000256" key="4">
    <source>
        <dbReference type="ARBA" id="ARBA00022989"/>
    </source>
</evidence>
<evidence type="ECO:0000256" key="5">
    <source>
        <dbReference type="ARBA" id="ARBA00023136"/>
    </source>
</evidence>
<dbReference type="OrthoDB" id="3821087at2"/>
<feature type="transmembrane region" description="Helical" evidence="6">
    <location>
        <begin position="122"/>
        <end position="145"/>
    </location>
</feature>
<dbReference type="Proteomes" id="UP000198949">
    <property type="component" value="Unassembled WGS sequence"/>
</dbReference>
<sequence>MSTVRPILDAPSAREVAAGSARRGLAFLTVTGLAWGTTGAAADLIYRAGDLGPAAVSFWRHLGGLALLLAFTAVRPRKRRDRPAKAASTRPLPRRAALLICVGVGMAVFQTAYFAAVEATGVAAATLLTLGSGPILTAVGSRLLLGERLGRGGLVAVAGALAGLAVLVGGNAPGVVEPSGVAFSLVSAAGYAAVTLLGRLTGRSGDGEDPFTLTMWSFGIGAAVLLVPAWLEGLAPQGDGALRTVLILAYLAAFTTALAYPFYFAGTALVRATTASVMMLIEPVTAAFLAVAFLGEPFTVATGAGSLILLGSIASLAAAESRRT</sequence>